<accession>A0A7S4HQN9</accession>
<dbReference type="EMBL" id="HBKO01012328">
    <property type="protein sequence ID" value="CAE2206418.1"/>
    <property type="molecule type" value="Transcribed_RNA"/>
</dbReference>
<dbReference type="InterPro" id="IPR036047">
    <property type="entry name" value="F-box-like_dom_sf"/>
</dbReference>
<protein>
    <recommendedName>
        <fullName evidence="2">F-box domain-containing protein</fullName>
    </recommendedName>
</protein>
<evidence type="ECO:0000313" key="1">
    <source>
        <dbReference type="EMBL" id="CAE2206418.1"/>
    </source>
</evidence>
<dbReference type="SUPFAM" id="SSF81383">
    <property type="entry name" value="F-box domain"/>
    <property type="match status" value="1"/>
</dbReference>
<name>A0A7S4HQN9_9EUKA</name>
<sequence length="343" mass="39341">MDWRSLLSAGQQCRAWRRVENDHFVWRALVLRDWPEIAATLAASPQSFKSLAMRLPRLQHLEFKLPEECWWIDWTDDGTDEINWTRRAIFSSAVHDRQHLRFYLRVDLDVATFLEDCGRFDFLDGEHNHTDKKRFTLLVHTFRSDGVNNGSWPCPQLQMPLSSETAHKLCSYCRPGGPAGHEEDVGQRLPVALIEYAQWWRVSIVAERENDGKLFSVLDDSRSYTEWQSLEDTFEQGWDRTACFLSEYFRPSPECEAYTDHGVQHGYVQLSATFLWDHESPRLQDDHDGAAAMSALNSFGSGLCVSLSLYSEGPHGVGPHAGEQGRRPKGNFADLLQLLPGWV</sequence>
<gene>
    <name evidence="1" type="ORF">CPOL0286_LOCUS5496</name>
</gene>
<evidence type="ECO:0008006" key="2">
    <source>
        <dbReference type="Google" id="ProtNLM"/>
    </source>
</evidence>
<reference evidence="1" key="1">
    <citation type="submission" date="2021-01" db="EMBL/GenBank/DDBJ databases">
        <authorList>
            <person name="Corre E."/>
            <person name="Pelletier E."/>
            <person name="Niang G."/>
            <person name="Scheremetjew M."/>
            <person name="Finn R."/>
            <person name="Kale V."/>
            <person name="Holt S."/>
            <person name="Cochrane G."/>
            <person name="Meng A."/>
            <person name="Brown T."/>
            <person name="Cohen L."/>
        </authorList>
    </citation>
    <scope>NUCLEOTIDE SEQUENCE</scope>
    <source>
        <strain evidence="1">UIO037</strain>
    </source>
</reference>
<dbReference type="AlphaFoldDB" id="A0A7S4HQN9"/>
<organism evidence="1">
    <name type="scientific">Prymnesium polylepis</name>
    <dbReference type="NCBI Taxonomy" id="72548"/>
    <lineage>
        <taxon>Eukaryota</taxon>
        <taxon>Haptista</taxon>
        <taxon>Haptophyta</taxon>
        <taxon>Prymnesiophyceae</taxon>
        <taxon>Prymnesiales</taxon>
        <taxon>Prymnesiaceae</taxon>
        <taxon>Prymnesium</taxon>
    </lineage>
</organism>
<proteinExistence type="predicted"/>